<feature type="compositionally biased region" description="Basic and acidic residues" evidence="1">
    <location>
        <begin position="58"/>
        <end position="68"/>
    </location>
</feature>
<proteinExistence type="predicted"/>
<feature type="compositionally biased region" description="Basic and acidic residues" evidence="1">
    <location>
        <begin position="77"/>
        <end position="89"/>
    </location>
</feature>
<feature type="signal peptide" evidence="2">
    <location>
        <begin position="1"/>
        <end position="19"/>
    </location>
</feature>
<evidence type="ECO:0000313" key="3">
    <source>
        <dbReference type="EMBL" id="TWG81814.1"/>
    </source>
</evidence>
<evidence type="ECO:0000256" key="2">
    <source>
        <dbReference type="SAM" id="SignalP"/>
    </source>
</evidence>
<dbReference type="Proteomes" id="UP000318141">
    <property type="component" value="Unassembled WGS sequence"/>
</dbReference>
<organism evidence="3 4">
    <name type="scientific">Cupriavidus gilardii J11</name>
    <dbReference type="NCBI Taxonomy" id="936133"/>
    <lineage>
        <taxon>Bacteria</taxon>
        <taxon>Pseudomonadati</taxon>
        <taxon>Pseudomonadota</taxon>
        <taxon>Betaproteobacteria</taxon>
        <taxon>Burkholderiales</taxon>
        <taxon>Burkholderiaceae</taxon>
        <taxon>Cupriavidus</taxon>
    </lineage>
</organism>
<dbReference type="EMBL" id="VLJN01000034">
    <property type="protein sequence ID" value="TWG81814.1"/>
    <property type="molecule type" value="Genomic_DNA"/>
</dbReference>
<reference evidence="3 4" key="1">
    <citation type="submission" date="2019-07" db="EMBL/GenBank/DDBJ databases">
        <title>Genome sequencing of lignin-degrading bacterial isolates.</title>
        <authorList>
            <person name="Gladden J."/>
        </authorList>
    </citation>
    <scope>NUCLEOTIDE SEQUENCE [LARGE SCALE GENOMIC DNA]</scope>
    <source>
        <strain evidence="3 4">J11</strain>
    </source>
</reference>
<feature type="region of interest" description="Disordered" evidence="1">
    <location>
        <begin position="21"/>
        <end position="106"/>
    </location>
</feature>
<accession>A0A562B9I8</accession>
<feature type="chain" id="PRO_5021775202" evidence="2">
    <location>
        <begin position="20"/>
        <end position="106"/>
    </location>
</feature>
<gene>
    <name evidence="3" type="ORF">L602_000400001330</name>
</gene>
<comment type="caution">
    <text evidence="3">The sequence shown here is derived from an EMBL/GenBank/DDBJ whole genome shotgun (WGS) entry which is preliminary data.</text>
</comment>
<keyword evidence="4" id="KW-1185">Reference proteome</keyword>
<evidence type="ECO:0000313" key="4">
    <source>
        <dbReference type="Proteomes" id="UP000318141"/>
    </source>
</evidence>
<protein>
    <submittedName>
        <fullName evidence="3">Uncharacterized protein</fullName>
    </submittedName>
</protein>
<dbReference type="AlphaFoldDB" id="A0A562B9I8"/>
<evidence type="ECO:0000256" key="1">
    <source>
        <dbReference type="SAM" id="MobiDB-lite"/>
    </source>
</evidence>
<name>A0A562B9I8_9BURK</name>
<sequence length="106" mass="10469">MKALATFTVAALLAGAAIAQTSGAGRSSGAPPLDQRAPGTAASDVAPGRPTQAEGADAGDRSDARQHDATGSSKSSRSGDARRANRARDASAAQSYGYPASSPQGR</sequence>
<keyword evidence="2" id="KW-0732">Signal</keyword>